<protein>
    <submittedName>
        <fullName evidence="1">Uncharacterized protein</fullName>
    </submittedName>
</protein>
<gene>
    <name evidence="1" type="ORF">HPB49_010567</name>
</gene>
<comment type="caution">
    <text evidence="1">The sequence shown here is derived from an EMBL/GenBank/DDBJ whole genome shotgun (WGS) entry which is preliminary data.</text>
</comment>
<name>A0ACB8C2Z7_DERSI</name>
<reference evidence="1" key="1">
    <citation type="submission" date="2020-05" db="EMBL/GenBank/DDBJ databases">
        <title>Large-scale comparative analyses of tick genomes elucidate their genetic diversity and vector capacities.</title>
        <authorList>
            <person name="Jia N."/>
            <person name="Wang J."/>
            <person name="Shi W."/>
            <person name="Du L."/>
            <person name="Sun Y."/>
            <person name="Zhan W."/>
            <person name="Jiang J."/>
            <person name="Wang Q."/>
            <person name="Zhang B."/>
            <person name="Ji P."/>
            <person name="Sakyi L.B."/>
            <person name="Cui X."/>
            <person name="Yuan T."/>
            <person name="Jiang B."/>
            <person name="Yang W."/>
            <person name="Lam T.T.-Y."/>
            <person name="Chang Q."/>
            <person name="Ding S."/>
            <person name="Wang X."/>
            <person name="Zhu J."/>
            <person name="Ruan X."/>
            <person name="Zhao L."/>
            <person name="Wei J."/>
            <person name="Que T."/>
            <person name="Du C."/>
            <person name="Cheng J."/>
            <person name="Dai P."/>
            <person name="Han X."/>
            <person name="Huang E."/>
            <person name="Gao Y."/>
            <person name="Liu J."/>
            <person name="Shao H."/>
            <person name="Ye R."/>
            <person name="Li L."/>
            <person name="Wei W."/>
            <person name="Wang X."/>
            <person name="Wang C."/>
            <person name="Yang T."/>
            <person name="Huo Q."/>
            <person name="Li W."/>
            <person name="Guo W."/>
            <person name="Chen H."/>
            <person name="Zhou L."/>
            <person name="Ni X."/>
            <person name="Tian J."/>
            <person name="Zhou Y."/>
            <person name="Sheng Y."/>
            <person name="Liu T."/>
            <person name="Pan Y."/>
            <person name="Xia L."/>
            <person name="Li J."/>
            <person name="Zhao F."/>
            <person name="Cao W."/>
        </authorList>
    </citation>
    <scope>NUCLEOTIDE SEQUENCE</scope>
    <source>
        <strain evidence="1">Dsil-2018</strain>
    </source>
</reference>
<accession>A0ACB8C2Z7</accession>
<evidence type="ECO:0000313" key="2">
    <source>
        <dbReference type="Proteomes" id="UP000821865"/>
    </source>
</evidence>
<evidence type="ECO:0000313" key="1">
    <source>
        <dbReference type="EMBL" id="KAH7933227.1"/>
    </source>
</evidence>
<proteinExistence type="predicted"/>
<keyword evidence="2" id="KW-1185">Reference proteome</keyword>
<dbReference type="Proteomes" id="UP000821865">
    <property type="component" value="Chromosome 9"/>
</dbReference>
<dbReference type="EMBL" id="CM023478">
    <property type="protein sequence ID" value="KAH7933227.1"/>
    <property type="molecule type" value="Genomic_DNA"/>
</dbReference>
<sequence>MSLARGYDAESMQVVELQPAKKPAFDEATEYVIRKKLEEQQRAAETRASSKQQEALRGGDAMDGHVTTSTPGKTLQPKRWKPKVVPKFGTEDAVAVVKPRGTLNLSNFKGSNQIGEAMYAAAGVPSSPQALTIWPAWDQNRIIVGIRDAQFIRNVLAVESLRIGGRLQAVQVYLKMTDNTCRGVIQVDPKVSEADISEAICSPDAPVVGVRKLGQSNAAAITFEGRKVPFNVFYWGEAVPVRLYRKTTPASTLCGTVGHRVDVCPNPRDDRCRACGSVTPEEGHECQPRCLVCGDPHLTGSADCTWKYRRGAGAGRKPGGGKSSNKRQARGARKDSGPGTQAQKQVAAPSPLPETRAATGASRQGPQGSSRLADNHKTGGAGAGAGSAKTTGSKVSWAEVAASSAPTLAAEKLKEENSRLRQELAKYKTQKLSASARGADVRETPAESAMKEDASLPPTQQAEAPATEVVEKREEENRNVVARETDKKAAATQDESRIEADVERCLQRELPRLEGRIAQNIQASLDRTLQTIIERSVQAAIERGSHGAVERVLQGILEPHLIKLQPFEIRIDQPTKSRGEQQRNLKRALHGFAGTDEQLVAALTSKYICTMKDNEPVREYEGMENPDLDREFEVEEIQAALMAMRCSTASETIMSQRKKETKENTTFV</sequence>
<organism evidence="1 2">
    <name type="scientific">Dermacentor silvarum</name>
    <name type="common">Tick</name>
    <dbReference type="NCBI Taxonomy" id="543639"/>
    <lineage>
        <taxon>Eukaryota</taxon>
        <taxon>Metazoa</taxon>
        <taxon>Ecdysozoa</taxon>
        <taxon>Arthropoda</taxon>
        <taxon>Chelicerata</taxon>
        <taxon>Arachnida</taxon>
        <taxon>Acari</taxon>
        <taxon>Parasitiformes</taxon>
        <taxon>Ixodida</taxon>
        <taxon>Ixodoidea</taxon>
        <taxon>Ixodidae</taxon>
        <taxon>Rhipicephalinae</taxon>
        <taxon>Dermacentor</taxon>
    </lineage>
</organism>